<evidence type="ECO:0000313" key="2">
    <source>
        <dbReference type="Proteomes" id="UP001596978"/>
    </source>
</evidence>
<proteinExistence type="predicted"/>
<comment type="caution">
    <text evidence="1">The sequence shown here is derived from an EMBL/GenBank/DDBJ whole genome shotgun (WGS) entry which is preliminary data.</text>
</comment>
<organism evidence="1 2">
    <name type="scientific">Sungkyunkwania multivorans</name>
    <dbReference type="NCBI Taxonomy" id="1173618"/>
    <lineage>
        <taxon>Bacteria</taxon>
        <taxon>Pseudomonadati</taxon>
        <taxon>Bacteroidota</taxon>
        <taxon>Flavobacteriia</taxon>
        <taxon>Flavobacteriales</taxon>
        <taxon>Flavobacteriaceae</taxon>
        <taxon>Sungkyunkwania</taxon>
    </lineage>
</organism>
<keyword evidence="2" id="KW-1185">Reference proteome</keyword>
<evidence type="ECO:0000313" key="1">
    <source>
        <dbReference type="EMBL" id="MFD0862934.1"/>
    </source>
</evidence>
<sequence>MPEMAACLAFLSIIVRLVLQQQINQTKRIMEFTNSQKSTRQTMRYAFENMTLTKKESIKIYGGVDEGGCIPDIIIAKPK</sequence>
<protein>
    <submittedName>
        <fullName evidence="1">Uncharacterized protein</fullName>
    </submittedName>
</protein>
<accession>A0ABW3CYN4</accession>
<dbReference type="EMBL" id="JBHTJH010000017">
    <property type="protein sequence ID" value="MFD0862934.1"/>
    <property type="molecule type" value="Genomic_DNA"/>
</dbReference>
<gene>
    <name evidence="1" type="ORF">ACFQ1M_12030</name>
</gene>
<name>A0ABW3CYN4_9FLAO</name>
<reference evidence="2" key="1">
    <citation type="journal article" date="2019" name="Int. J. Syst. Evol. Microbiol.">
        <title>The Global Catalogue of Microorganisms (GCM) 10K type strain sequencing project: providing services to taxonomists for standard genome sequencing and annotation.</title>
        <authorList>
            <consortium name="The Broad Institute Genomics Platform"/>
            <consortium name="The Broad Institute Genome Sequencing Center for Infectious Disease"/>
            <person name="Wu L."/>
            <person name="Ma J."/>
        </authorList>
    </citation>
    <scope>NUCLEOTIDE SEQUENCE [LARGE SCALE GENOMIC DNA]</scope>
    <source>
        <strain evidence="2">CCUG 62952</strain>
    </source>
</reference>
<dbReference type="Proteomes" id="UP001596978">
    <property type="component" value="Unassembled WGS sequence"/>
</dbReference>